<gene>
    <name evidence="10" type="ORF">MBOU_42060</name>
</gene>
<dbReference type="InterPro" id="IPR011990">
    <property type="entry name" value="TPR-like_helical_dom_sf"/>
</dbReference>
<evidence type="ECO:0000256" key="2">
    <source>
        <dbReference type="ARBA" id="ARBA00022723"/>
    </source>
</evidence>
<evidence type="ECO:0000256" key="5">
    <source>
        <dbReference type="ARBA" id="ARBA00022964"/>
    </source>
</evidence>
<keyword evidence="6" id="KW-0560">Oxidoreductase</keyword>
<accession>A0A7I9YU06</accession>
<evidence type="ECO:0000256" key="4">
    <source>
        <dbReference type="ARBA" id="ARBA00022896"/>
    </source>
</evidence>
<keyword evidence="8" id="KW-0325">Glycoprotein</keyword>
<evidence type="ECO:0000256" key="6">
    <source>
        <dbReference type="ARBA" id="ARBA00023002"/>
    </source>
</evidence>
<evidence type="ECO:0000256" key="7">
    <source>
        <dbReference type="ARBA" id="ARBA00023004"/>
    </source>
</evidence>
<proteinExistence type="predicted"/>
<reference evidence="10 11" key="1">
    <citation type="journal article" date="2019" name="Emerg. Microbes Infect.">
        <title>Comprehensive subspecies identification of 175 nontuberculous mycobacteria species based on 7547 genomic profiles.</title>
        <authorList>
            <person name="Matsumoto Y."/>
            <person name="Kinjo T."/>
            <person name="Motooka D."/>
            <person name="Nabeya D."/>
            <person name="Jung N."/>
            <person name="Uechi K."/>
            <person name="Horii T."/>
            <person name="Iida T."/>
            <person name="Fujita J."/>
            <person name="Nakamura S."/>
        </authorList>
    </citation>
    <scope>NUCLEOTIDE SEQUENCE [LARGE SCALE GENOMIC DNA]</scope>
    <source>
        <strain evidence="10 11">JCM 30725</strain>
    </source>
</reference>
<dbReference type="EMBL" id="BLKZ01000001">
    <property type="protein sequence ID" value="GFG92164.1"/>
    <property type="molecule type" value="Genomic_DNA"/>
</dbReference>
<organism evidence="10 11">
    <name type="scientific">Mycobacterium bourgelatii</name>
    <dbReference type="NCBI Taxonomy" id="1273442"/>
    <lineage>
        <taxon>Bacteria</taxon>
        <taxon>Bacillati</taxon>
        <taxon>Actinomycetota</taxon>
        <taxon>Actinomycetes</taxon>
        <taxon>Mycobacteriales</taxon>
        <taxon>Mycobacteriaceae</taxon>
        <taxon>Mycobacterium</taxon>
    </lineage>
</organism>
<dbReference type="InterPro" id="IPR006620">
    <property type="entry name" value="Pro_4_hyd_alph"/>
</dbReference>
<dbReference type="GO" id="GO:0051213">
    <property type="term" value="F:dioxygenase activity"/>
    <property type="evidence" value="ECO:0007669"/>
    <property type="project" value="UniProtKB-KW"/>
</dbReference>
<keyword evidence="5" id="KW-0223">Dioxygenase</keyword>
<dbReference type="SMART" id="SM00702">
    <property type="entry name" value="P4Hc"/>
    <property type="match status" value="1"/>
</dbReference>
<evidence type="ECO:0000256" key="1">
    <source>
        <dbReference type="ARBA" id="ARBA00001961"/>
    </source>
</evidence>
<keyword evidence="11" id="KW-1185">Reference proteome</keyword>
<dbReference type="Pfam" id="PF13640">
    <property type="entry name" value="2OG-FeII_Oxy_3"/>
    <property type="match status" value="1"/>
</dbReference>
<keyword evidence="4" id="KW-0847">Vitamin C</keyword>
<dbReference type="InterPro" id="IPR044862">
    <property type="entry name" value="Pro_4_hyd_alph_FE2OG_OXY"/>
</dbReference>
<keyword evidence="7" id="KW-0408">Iron</keyword>
<dbReference type="Gene3D" id="1.25.40.10">
    <property type="entry name" value="Tetratricopeptide repeat domain"/>
    <property type="match status" value="1"/>
</dbReference>
<evidence type="ECO:0000256" key="3">
    <source>
        <dbReference type="ARBA" id="ARBA00022824"/>
    </source>
</evidence>
<dbReference type="InterPro" id="IPR005123">
    <property type="entry name" value="Oxoglu/Fe-dep_dioxygenase_dom"/>
</dbReference>
<sequence>MELCAASHSSDLARFVRTYPGAIDDALAADLIALPGAQELDLDYRRCSLTPVVGDVLLRFCSVVRECFADYCGTSRTLNFCTRLEAPNVVRYEPSTPDRPEWFHEHADAWSIASATRQVSVVAYLNDVAEGGETVFTGFDFSQRCEKGTVLFFPSNYLYHHIARPPESGSKIVVVSWIHFGNGGESTYVTVPLDLHRDRDFLLAEVARNPSDVKSVFDLGQSYFDSGDFANARKWYARRAEMGGSAEEVYYSLFRLAQAMANLGEPWPDIQDAYLRAWAFRPTRAEALHQIAAHYRGEGQYQLGYLFARRAAAIPLPEEDSLFVFADVYAWRAVDEQAVCAGWLGKHAEAFALCRRLLACPEVPDDRRQGIAYNRDFSVPAMVEAASAYPDVLVGNLVAGSRNAEVTVTLVAGPDREATEQTLNSFLHCCTDLSRVGRFLVVDAGLSAQDRAALRKRYGFVEFARRRSGDGTGAQLARLRAQIGGRFWLHLGQGWRFFGPENYITRLSAVLDAEPQVFQVGINYGDAVKLTGTCAAESEVRRSPDAGRYVLAEVVASGPAMFDTARLDQAGGLDSSDADPIAELGQRALGAGLQTASLDEVLCIRAT</sequence>
<comment type="cofactor">
    <cofactor evidence="1">
        <name>L-ascorbate</name>
        <dbReference type="ChEBI" id="CHEBI:38290"/>
    </cofactor>
</comment>
<dbReference type="GO" id="GO:0031418">
    <property type="term" value="F:L-ascorbic acid binding"/>
    <property type="evidence" value="ECO:0007669"/>
    <property type="project" value="UniProtKB-KW"/>
</dbReference>
<evidence type="ECO:0000313" key="10">
    <source>
        <dbReference type="EMBL" id="GFG92164.1"/>
    </source>
</evidence>
<keyword evidence="2" id="KW-0479">Metal-binding</keyword>
<evidence type="ECO:0000313" key="11">
    <source>
        <dbReference type="Proteomes" id="UP000465360"/>
    </source>
</evidence>
<dbReference type="Proteomes" id="UP000465360">
    <property type="component" value="Unassembled WGS sequence"/>
</dbReference>
<dbReference type="GO" id="GO:0016705">
    <property type="term" value="F:oxidoreductase activity, acting on paired donors, with incorporation or reduction of molecular oxygen"/>
    <property type="evidence" value="ECO:0007669"/>
    <property type="project" value="InterPro"/>
</dbReference>
<dbReference type="GO" id="GO:0005506">
    <property type="term" value="F:iron ion binding"/>
    <property type="evidence" value="ECO:0007669"/>
    <property type="project" value="InterPro"/>
</dbReference>
<evidence type="ECO:0000259" key="9">
    <source>
        <dbReference type="PROSITE" id="PS51471"/>
    </source>
</evidence>
<dbReference type="Gene3D" id="2.60.120.620">
    <property type="entry name" value="q2cbj1_9rhob like domain"/>
    <property type="match status" value="1"/>
</dbReference>
<dbReference type="PROSITE" id="PS51471">
    <property type="entry name" value="FE2OG_OXY"/>
    <property type="match status" value="1"/>
</dbReference>
<evidence type="ECO:0000256" key="8">
    <source>
        <dbReference type="ARBA" id="ARBA00023180"/>
    </source>
</evidence>
<dbReference type="SUPFAM" id="SSF48452">
    <property type="entry name" value="TPR-like"/>
    <property type="match status" value="1"/>
</dbReference>
<keyword evidence="3" id="KW-0256">Endoplasmic reticulum</keyword>
<comment type="caution">
    <text evidence="10">The sequence shown here is derived from an EMBL/GenBank/DDBJ whole genome shotgun (WGS) entry which is preliminary data.</text>
</comment>
<protein>
    <recommendedName>
        <fullName evidence="9">Fe2OG dioxygenase domain-containing protein</fullName>
    </recommendedName>
</protein>
<name>A0A7I9YU06_MYCBU</name>
<dbReference type="AlphaFoldDB" id="A0A7I9YU06"/>
<feature type="domain" description="Fe2OG dioxygenase" evidence="9">
    <location>
        <begin position="83"/>
        <end position="180"/>
    </location>
</feature>